<comment type="function">
    <text evidence="3">Flagellin is the subunit protein which polymerizes to form the filaments of bacterial flagella.</text>
</comment>
<keyword evidence="6" id="KW-0969">Cilium</keyword>
<keyword evidence="2 3" id="KW-0975">Bacterial flagellum</keyword>
<dbReference type="GO" id="GO:0005576">
    <property type="term" value="C:extracellular region"/>
    <property type="evidence" value="ECO:0007669"/>
    <property type="project" value="UniProtKB-SubCell"/>
</dbReference>
<dbReference type="GO" id="GO:0009288">
    <property type="term" value="C:bacterial-type flagellum"/>
    <property type="evidence" value="ECO:0007669"/>
    <property type="project" value="UniProtKB-SubCell"/>
</dbReference>
<dbReference type="Gene3D" id="1.20.1330.10">
    <property type="entry name" value="f41 fragment of flagellin, N-terminal domain"/>
    <property type="match status" value="1"/>
</dbReference>
<dbReference type="RefSeq" id="WP_092588561.1">
    <property type="nucleotide sequence ID" value="NZ_FMTM01000018.1"/>
</dbReference>
<accession>A0A1G4U652</accession>
<gene>
    <name evidence="6" type="ORF">SAMN02927900_06204</name>
</gene>
<dbReference type="EMBL" id="FMTM01000018">
    <property type="protein sequence ID" value="SCW89051.1"/>
    <property type="molecule type" value="Genomic_DNA"/>
</dbReference>
<evidence type="ECO:0000259" key="5">
    <source>
        <dbReference type="Pfam" id="PF00700"/>
    </source>
</evidence>
<proteinExistence type="inferred from homology"/>
<evidence type="ECO:0000259" key="4">
    <source>
        <dbReference type="Pfam" id="PF00669"/>
    </source>
</evidence>
<sequence>MKSSFVSSSAMQSMMRLTISQSQARLVTASTEATTGVYADIGVSLGSGAAKSVSFSSAIAQTEAFQTSNSIISLRMDASQAALSSIQDAGDALVSNLTALQASQDSTSVAVALQSANDTLSQLVSTANTSVNGEFVFAGTNLDVQPLTDKSAAISDKIVSALEDYASSLGKSTNELSGEEITTFISDTVEPMFSESAWTDVTEGWSSASSTNMTSRISTSETITSSTNANSEGMRYLALASITTTALFGQDLGTDAQSAVASKAISYAAQATSGIVTQQSQLGLSQERVEKANDALDAQSSLLQSKLVDLQGVDVYEASTLVNSLQTQLETAYTLVSKLQQLSLVNYL</sequence>
<dbReference type="SUPFAM" id="SSF64518">
    <property type="entry name" value="Phase 1 flagellin"/>
    <property type="match status" value="1"/>
</dbReference>
<feature type="domain" description="Flagellin C-terminal" evidence="5">
    <location>
        <begin position="267"/>
        <end position="348"/>
    </location>
</feature>
<protein>
    <recommendedName>
        <fullName evidence="3">Flagellin</fullName>
    </recommendedName>
</protein>
<dbReference type="GO" id="GO:0005198">
    <property type="term" value="F:structural molecule activity"/>
    <property type="evidence" value="ECO:0007669"/>
    <property type="project" value="UniProtKB-UniRule"/>
</dbReference>
<feature type="domain" description="Flagellin N-terminal" evidence="4">
    <location>
        <begin position="6"/>
        <end position="141"/>
    </location>
</feature>
<comment type="similarity">
    <text evidence="1 3">Belongs to the bacterial flagellin family.</text>
</comment>
<name>A0A1G4U652_9HYPH</name>
<dbReference type="Proteomes" id="UP000199542">
    <property type="component" value="Unassembled WGS sequence"/>
</dbReference>
<reference evidence="6 7" key="1">
    <citation type="submission" date="2016-10" db="EMBL/GenBank/DDBJ databases">
        <authorList>
            <person name="de Groot N.N."/>
        </authorList>
    </citation>
    <scope>NUCLEOTIDE SEQUENCE [LARGE SCALE GENOMIC DNA]</scope>
    <source>
        <strain evidence="6 7">CGMCC 1.3401</strain>
    </source>
</reference>
<dbReference type="Pfam" id="PF00669">
    <property type="entry name" value="Flagellin_N"/>
    <property type="match status" value="1"/>
</dbReference>
<dbReference type="InterPro" id="IPR046358">
    <property type="entry name" value="Flagellin_C"/>
</dbReference>
<dbReference type="InterPro" id="IPR001029">
    <property type="entry name" value="Flagellin_N"/>
</dbReference>
<dbReference type="AlphaFoldDB" id="A0A1G4U652"/>
<keyword evidence="6" id="KW-0282">Flagellum</keyword>
<evidence type="ECO:0000256" key="1">
    <source>
        <dbReference type="ARBA" id="ARBA00005709"/>
    </source>
</evidence>
<evidence type="ECO:0000256" key="3">
    <source>
        <dbReference type="RuleBase" id="RU362073"/>
    </source>
</evidence>
<keyword evidence="3" id="KW-0964">Secreted</keyword>
<organism evidence="6 7">
    <name type="scientific">Rhizobium mongolense subsp. loessense</name>
    <dbReference type="NCBI Taxonomy" id="158890"/>
    <lineage>
        <taxon>Bacteria</taxon>
        <taxon>Pseudomonadati</taxon>
        <taxon>Pseudomonadota</taxon>
        <taxon>Alphaproteobacteria</taxon>
        <taxon>Hyphomicrobiales</taxon>
        <taxon>Rhizobiaceae</taxon>
        <taxon>Rhizobium/Agrobacterium group</taxon>
        <taxon>Rhizobium</taxon>
    </lineage>
</organism>
<keyword evidence="6" id="KW-0966">Cell projection</keyword>
<comment type="subcellular location">
    <subcellularLocation>
        <location evidence="3">Secreted</location>
    </subcellularLocation>
    <subcellularLocation>
        <location evidence="3">Bacterial flagellum</location>
    </subcellularLocation>
</comment>
<dbReference type="Pfam" id="PF00700">
    <property type="entry name" value="Flagellin_C"/>
    <property type="match status" value="1"/>
</dbReference>
<evidence type="ECO:0000313" key="7">
    <source>
        <dbReference type="Proteomes" id="UP000199542"/>
    </source>
</evidence>
<evidence type="ECO:0000313" key="6">
    <source>
        <dbReference type="EMBL" id="SCW89051.1"/>
    </source>
</evidence>
<dbReference type="NCBIfam" id="NF004669">
    <property type="entry name" value="PRK06008.1"/>
    <property type="match status" value="1"/>
</dbReference>
<evidence type="ECO:0000256" key="2">
    <source>
        <dbReference type="ARBA" id="ARBA00023143"/>
    </source>
</evidence>